<keyword evidence="3" id="KW-0732">Signal</keyword>
<feature type="compositionally biased region" description="Gly residues" evidence="1">
    <location>
        <begin position="884"/>
        <end position="903"/>
    </location>
</feature>
<dbReference type="InterPro" id="IPR002035">
    <property type="entry name" value="VWF_A"/>
</dbReference>
<dbReference type="Gene3D" id="3.40.50.410">
    <property type="entry name" value="von Willebrand factor, type A domain"/>
    <property type="match status" value="1"/>
</dbReference>
<gene>
    <name evidence="5" type="ordered locus">CVAR_2909</name>
</gene>
<dbReference type="InterPro" id="IPR036465">
    <property type="entry name" value="vWFA_dom_sf"/>
</dbReference>
<keyword evidence="2" id="KW-1133">Transmembrane helix</keyword>
<keyword evidence="2" id="KW-0472">Membrane</keyword>
<dbReference type="AlphaFoldDB" id="G0HHA0"/>
<dbReference type="CDD" id="cd00198">
    <property type="entry name" value="vWFA"/>
    <property type="match status" value="1"/>
</dbReference>
<keyword evidence="2" id="KW-0812">Transmembrane</keyword>
<organism evidence="5 6">
    <name type="scientific">Corynebacterium variabile (strain DSM 44702 / CIP 107183 / JCM 12073 / NCIMB 30131)</name>
    <name type="common">Corynebacterium mooreparkense</name>
    <dbReference type="NCBI Taxonomy" id="858619"/>
    <lineage>
        <taxon>Bacteria</taxon>
        <taxon>Bacillati</taxon>
        <taxon>Actinomycetota</taxon>
        <taxon>Actinomycetes</taxon>
        <taxon>Mycobacteriales</taxon>
        <taxon>Corynebacteriaceae</taxon>
        <taxon>Corynebacterium</taxon>
    </lineage>
</organism>
<dbReference type="HOGENOM" id="CLU_011847_0_0_11"/>
<dbReference type="EMBL" id="CP002917">
    <property type="protein sequence ID" value="AEK38250.1"/>
    <property type="molecule type" value="Genomic_DNA"/>
</dbReference>
<dbReference type="PROSITE" id="PS50234">
    <property type="entry name" value="VWFA"/>
    <property type="match status" value="1"/>
</dbReference>
<feature type="compositionally biased region" description="Low complexity" evidence="1">
    <location>
        <begin position="870"/>
        <end position="883"/>
    </location>
</feature>
<dbReference type="PROSITE" id="PS51318">
    <property type="entry name" value="TAT"/>
    <property type="match status" value="1"/>
</dbReference>
<feature type="signal peptide" evidence="3">
    <location>
        <begin position="1"/>
        <end position="35"/>
    </location>
</feature>
<dbReference type="eggNOG" id="ENOG502Z9PW">
    <property type="taxonomic scope" value="Bacteria"/>
</dbReference>
<feature type="domain" description="VWFA" evidence="4">
    <location>
        <begin position="72"/>
        <end position="288"/>
    </location>
</feature>
<protein>
    <submittedName>
        <fullName evidence="5">Putative secreted protein</fullName>
    </submittedName>
</protein>
<name>G0HHA0_CORVD</name>
<dbReference type="RefSeq" id="WP_014011372.1">
    <property type="nucleotide sequence ID" value="NC_015859.1"/>
</dbReference>
<evidence type="ECO:0000259" key="4">
    <source>
        <dbReference type="PROSITE" id="PS50234"/>
    </source>
</evidence>
<evidence type="ECO:0000256" key="3">
    <source>
        <dbReference type="SAM" id="SignalP"/>
    </source>
</evidence>
<accession>G0HHA0</accession>
<proteinExistence type="predicted"/>
<sequence>MTTPSRRRGLRLASALGTGALLAGSAFVGTPAAFAQDAPTAPDAAENSGTSEAGQANINELGSCIAATKTADILLILDQSASLKGFDGKPPTDPDNIRVDATRDLVKQLGTHAEDLGADINVKLAGFGEGYHNSTGDYGDWVSVGANSGDLDKAVDGFGRRNTDMYTNYEDALAGASREFAGAPTTDGKSSDCQAVLFFSDGKVTHPEKSNEQAAADVCRPNSPLVSLRNSGVRFFTVGLIPEDETDSPRELLTEMAEGPCGGGEANGAYFDAGTDPAGLLSAFRGFIPTANSVDSTLSMSEPQRFTLDNSIDKVRLSAQPTTSIDGQVTPVLTAPGGERIELTAGETRVGSADVTIETTDVVNGMVDAELTLPEGGDWAGEWTFGYDAPTAPDEKYKVRVTLAPGLTVQVDELSDGQTTGLKSDGQVHASLVDADGNPRALDGEALITAEFVTADGKTVELGLESATDGVPVAFPLDKVTDAASGEIHFRADITTKAAENAPGTHLSPVNSTFPVTVTPVNMPTIGKPGSLDIDGKETTVDIPVTGPGRVWVEPTTLTSDDGAALPDGVGSVEVSSQYSGPDNALELSEGQDATLPVTLKTSDLADGRVAVTPQVHLVSDDGASESDVAVPLAGNMTSPVNTGVFIGALISVLLAAILIPLLVLYLMKLYTGRIPSSPGIHAVRIPVKVDNGRLLRTDKGGNFQVSYEEITGSGRTVANGRDVNLAGVPVHVKLGANPLAAPTALVDAQAPSISDEGRQDGTAARLPLAVHNHWFMLGTPGDPTTGEVVLAVNEFSTEGRVNELTSQIATNGPEFLERLAATPVDAPTQSGKQGGRRRKKKGDQVDAAAVPVPPADQSWPGSGFGPATGGPTAFGGPSTGQTGSSGGNYGGTWGSGTNGDSGGPPPFGGPTPFGS</sequence>
<dbReference type="SUPFAM" id="SSF53300">
    <property type="entry name" value="vWA-like"/>
    <property type="match status" value="1"/>
</dbReference>
<dbReference type="STRING" id="858619.CVAR_2909"/>
<dbReference type="KEGG" id="cva:CVAR_2909"/>
<reference evidence="5 6" key="1">
    <citation type="journal article" date="2011" name="BMC Genomics">
        <title>Complete genome sequence of Corynebacterium variabile DSM 44702 isolated from the surface of smear-ripened cheeses and insights into cheese ripening and flavor generation.</title>
        <authorList>
            <person name="Schroeder J."/>
            <person name="Maus I."/>
            <person name="Trost E."/>
            <person name="Tauch A."/>
        </authorList>
    </citation>
    <scope>NUCLEOTIDE SEQUENCE [LARGE SCALE GENOMIC DNA]</scope>
    <source>
        <strain evidence="6">DSM 44702 / JCM 12073 / NCIMB 30131</strain>
    </source>
</reference>
<dbReference type="Proteomes" id="UP000006659">
    <property type="component" value="Chromosome"/>
</dbReference>
<evidence type="ECO:0000313" key="6">
    <source>
        <dbReference type="Proteomes" id="UP000006659"/>
    </source>
</evidence>
<dbReference type="InterPro" id="IPR006311">
    <property type="entry name" value="TAT_signal"/>
</dbReference>
<evidence type="ECO:0000313" key="5">
    <source>
        <dbReference type="EMBL" id="AEK38250.1"/>
    </source>
</evidence>
<feature type="transmembrane region" description="Helical" evidence="2">
    <location>
        <begin position="645"/>
        <end position="668"/>
    </location>
</feature>
<feature type="chain" id="PRO_5003400519" evidence="3">
    <location>
        <begin position="36"/>
        <end position="916"/>
    </location>
</feature>
<feature type="compositionally biased region" description="Low complexity" evidence="1">
    <location>
        <begin position="846"/>
        <end position="862"/>
    </location>
</feature>
<feature type="region of interest" description="Disordered" evidence="1">
    <location>
        <begin position="821"/>
        <end position="916"/>
    </location>
</feature>
<evidence type="ECO:0000256" key="1">
    <source>
        <dbReference type="SAM" id="MobiDB-lite"/>
    </source>
</evidence>
<evidence type="ECO:0000256" key="2">
    <source>
        <dbReference type="SAM" id="Phobius"/>
    </source>
</evidence>